<dbReference type="InterPro" id="IPR009057">
    <property type="entry name" value="Homeodomain-like_sf"/>
</dbReference>
<dbReference type="GO" id="GO:0008168">
    <property type="term" value="F:methyltransferase activity"/>
    <property type="evidence" value="ECO:0007669"/>
    <property type="project" value="UniProtKB-KW"/>
</dbReference>
<dbReference type="GO" id="GO:0006281">
    <property type="term" value="P:DNA repair"/>
    <property type="evidence" value="ECO:0007669"/>
    <property type="project" value="UniProtKB-KW"/>
</dbReference>
<dbReference type="Pfam" id="PF12833">
    <property type="entry name" value="HTH_18"/>
    <property type="match status" value="1"/>
</dbReference>
<protein>
    <submittedName>
        <fullName evidence="13">Ada metal-binding domain-containing protein</fullName>
    </submittedName>
</protein>
<dbReference type="GO" id="GO:0008270">
    <property type="term" value="F:zinc ion binding"/>
    <property type="evidence" value="ECO:0007669"/>
    <property type="project" value="InterPro"/>
</dbReference>
<dbReference type="KEGG" id="lalo:ABC765_09365"/>
<evidence type="ECO:0000256" key="8">
    <source>
        <dbReference type="ARBA" id="ARBA00023125"/>
    </source>
</evidence>
<keyword evidence="6" id="KW-0862">Zinc</keyword>
<dbReference type="GO" id="GO:0032259">
    <property type="term" value="P:methylation"/>
    <property type="evidence" value="ECO:0007669"/>
    <property type="project" value="UniProtKB-KW"/>
</dbReference>
<sequence length="200" mass="23201">MKAINHTKLPNDEQWHAIINNDSKLDGQFWYGVTTTHIFCKPSCPSRLPKRDHVLVFTDPQQAIKNGFRPCKRCRPLNRIVNKQMWVDEIEYTLKTNYQRKLTLNELGQLVHGDPSYLRHTFKDITGMTPRERLNEIRLTQAQHLLQTTQSSVSQVGQEVGMSNTAYFIDCFKKRFGKTPLQYRRTKSLKPVPLSKGGQS</sequence>
<dbReference type="PROSITE" id="PS00041">
    <property type="entry name" value="HTH_ARAC_FAMILY_1"/>
    <property type="match status" value="1"/>
</dbReference>
<keyword evidence="7" id="KW-0805">Transcription regulation</keyword>
<keyword evidence="9" id="KW-0010">Activator</keyword>
<evidence type="ECO:0000256" key="3">
    <source>
        <dbReference type="ARBA" id="ARBA00022679"/>
    </source>
</evidence>
<evidence type="ECO:0000256" key="7">
    <source>
        <dbReference type="ARBA" id="ARBA00023015"/>
    </source>
</evidence>
<dbReference type="GO" id="GO:0003700">
    <property type="term" value="F:DNA-binding transcription factor activity"/>
    <property type="evidence" value="ECO:0007669"/>
    <property type="project" value="InterPro"/>
</dbReference>
<evidence type="ECO:0000256" key="10">
    <source>
        <dbReference type="ARBA" id="ARBA00023163"/>
    </source>
</evidence>
<keyword evidence="4" id="KW-0479">Metal-binding</keyword>
<dbReference type="GO" id="GO:0043565">
    <property type="term" value="F:sequence-specific DNA binding"/>
    <property type="evidence" value="ECO:0007669"/>
    <property type="project" value="InterPro"/>
</dbReference>
<dbReference type="RefSeq" id="WP_347964007.1">
    <property type="nucleotide sequence ID" value="NZ_CP154878.1"/>
</dbReference>
<evidence type="ECO:0000256" key="2">
    <source>
        <dbReference type="ARBA" id="ARBA00022603"/>
    </source>
</evidence>
<proteinExistence type="predicted"/>
<keyword evidence="11" id="KW-0234">DNA repair</keyword>
<feature type="domain" description="HTH araC/xylS-type" evidence="12">
    <location>
        <begin position="88"/>
        <end position="186"/>
    </location>
</feature>
<dbReference type="InterPro" id="IPR016220">
    <property type="entry name" value="Me-P-triester_DNA_alkyl-Trfase"/>
</dbReference>
<evidence type="ECO:0000256" key="1">
    <source>
        <dbReference type="ARBA" id="ARBA00001947"/>
    </source>
</evidence>
<dbReference type="InterPro" id="IPR035451">
    <property type="entry name" value="Ada-like_dom_sf"/>
</dbReference>
<dbReference type="PANTHER" id="PTHR43280">
    <property type="entry name" value="ARAC-FAMILY TRANSCRIPTIONAL REGULATOR"/>
    <property type="match status" value="1"/>
</dbReference>
<dbReference type="InterPro" id="IPR018060">
    <property type="entry name" value="HTH_AraC"/>
</dbReference>
<dbReference type="PANTHER" id="PTHR43280:SF28">
    <property type="entry name" value="HTH-TYPE TRANSCRIPTIONAL ACTIVATOR RHAS"/>
    <property type="match status" value="1"/>
</dbReference>
<dbReference type="InterPro" id="IPR020449">
    <property type="entry name" value="Tscrpt_reg_AraC-type_HTH"/>
</dbReference>
<reference evidence="13" key="1">
    <citation type="submission" date="2024-04" db="EMBL/GenBank/DDBJ databases">
        <title>Limosilactobacillus allomucosae sp. nov., a novel species isolated from wild boar faecal samples as a potential probiotics for domestic pigs.</title>
        <authorList>
            <person name="Chen B."/>
        </authorList>
    </citation>
    <scope>NUCLEOTIDE SEQUENCE</scope>
    <source>
        <strain evidence="13">WILCCON 0051</strain>
    </source>
</reference>
<dbReference type="PRINTS" id="PR00032">
    <property type="entry name" value="HTHARAC"/>
</dbReference>
<evidence type="ECO:0000259" key="12">
    <source>
        <dbReference type="PROSITE" id="PS01124"/>
    </source>
</evidence>
<dbReference type="SMART" id="SM00342">
    <property type="entry name" value="HTH_ARAC"/>
    <property type="match status" value="1"/>
</dbReference>
<dbReference type="Gene3D" id="1.10.10.60">
    <property type="entry name" value="Homeodomain-like"/>
    <property type="match status" value="2"/>
</dbReference>
<keyword evidence="10" id="KW-0804">Transcription</keyword>
<dbReference type="Pfam" id="PF02805">
    <property type="entry name" value="Ada_Zn_binding"/>
    <property type="match status" value="1"/>
</dbReference>
<accession>A0AAU7C1Z2</accession>
<dbReference type="AlphaFoldDB" id="A0AAU7C1Z2"/>
<dbReference type="PIRSF" id="PIRSF000408">
    <property type="entry name" value="Alkyltransferas_AdaA"/>
    <property type="match status" value="1"/>
</dbReference>
<dbReference type="PROSITE" id="PS01124">
    <property type="entry name" value="HTH_ARAC_FAMILY_2"/>
    <property type="match status" value="1"/>
</dbReference>
<dbReference type="InterPro" id="IPR004026">
    <property type="entry name" value="Ada_DNA_repair_Zn-bd"/>
</dbReference>
<evidence type="ECO:0000256" key="9">
    <source>
        <dbReference type="ARBA" id="ARBA00023159"/>
    </source>
</evidence>
<organism evidence="13">
    <name type="scientific">Limosilactobacillus allomucosae</name>
    <dbReference type="NCBI Taxonomy" id="3142938"/>
    <lineage>
        <taxon>Bacteria</taxon>
        <taxon>Bacillati</taxon>
        <taxon>Bacillota</taxon>
        <taxon>Bacilli</taxon>
        <taxon>Lactobacillales</taxon>
        <taxon>Lactobacillaceae</taxon>
        <taxon>Limosilactobacillus</taxon>
    </lineage>
</organism>
<dbReference type="InterPro" id="IPR018062">
    <property type="entry name" value="HTH_AraC-typ_CS"/>
</dbReference>
<evidence type="ECO:0000256" key="4">
    <source>
        <dbReference type="ARBA" id="ARBA00022723"/>
    </source>
</evidence>
<keyword evidence="3" id="KW-0808">Transferase</keyword>
<comment type="cofactor">
    <cofactor evidence="1">
        <name>Zn(2+)</name>
        <dbReference type="ChEBI" id="CHEBI:29105"/>
    </cofactor>
</comment>
<evidence type="ECO:0000256" key="11">
    <source>
        <dbReference type="ARBA" id="ARBA00023204"/>
    </source>
</evidence>
<evidence type="ECO:0000256" key="6">
    <source>
        <dbReference type="ARBA" id="ARBA00022833"/>
    </source>
</evidence>
<evidence type="ECO:0000313" key="13">
    <source>
        <dbReference type="EMBL" id="XBG95247.1"/>
    </source>
</evidence>
<keyword evidence="8" id="KW-0238">DNA-binding</keyword>
<keyword evidence="2" id="KW-0489">Methyltransferase</keyword>
<dbReference type="SUPFAM" id="SSF57884">
    <property type="entry name" value="Ada DNA repair protein, N-terminal domain (N-Ada 10)"/>
    <property type="match status" value="1"/>
</dbReference>
<name>A0AAU7C1Z2_9LACO</name>
<dbReference type="SUPFAM" id="SSF46689">
    <property type="entry name" value="Homeodomain-like"/>
    <property type="match status" value="2"/>
</dbReference>
<dbReference type="Gene3D" id="3.40.10.10">
    <property type="entry name" value="DNA Methylphosphotriester Repair Domain"/>
    <property type="match status" value="1"/>
</dbReference>
<gene>
    <name evidence="13" type="ORF">ABC765_09365</name>
</gene>
<dbReference type="EMBL" id="CP154878">
    <property type="protein sequence ID" value="XBG95247.1"/>
    <property type="molecule type" value="Genomic_DNA"/>
</dbReference>
<evidence type="ECO:0000256" key="5">
    <source>
        <dbReference type="ARBA" id="ARBA00022763"/>
    </source>
</evidence>
<keyword evidence="5" id="KW-0227">DNA damage</keyword>